<proteinExistence type="predicted"/>
<dbReference type="Pfam" id="PF01381">
    <property type="entry name" value="HTH_3"/>
    <property type="match status" value="1"/>
</dbReference>
<dbReference type="Proteomes" id="UP000199470">
    <property type="component" value="Unassembled WGS sequence"/>
</dbReference>
<dbReference type="InterPro" id="IPR001387">
    <property type="entry name" value="Cro/C1-type_HTH"/>
</dbReference>
<keyword evidence="4" id="KW-1185">Reference proteome</keyword>
<dbReference type="AlphaFoldDB" id="A0A1I4HJV8"/>
<dbReference type="InterPro" id="IPR010982">
    <property type="entry name" value="Lambda_DNA-bd_dom_sf"/>
</dbReference>
<organism evidence="3 4">
    <name type="scientific">Rugamonas rubra</name>
    <dbReference type="NCBI Taxonomy" id="758825"/>
    <lineage>
        <taxon>Bacteria</taxon>
        <taxon>Pseudomonadati</taxon>
        <taxon>Pseudomonadota</taxon>
        <taxon>Betaproteobacteria</taxon>
        <taxon>Burkholderiales</taxon>
        <taxon>Oxalobacteraceae</taxon>
        <taxon>Telluria group</taxon>
        <taxon>Rugamonas</taxon>
    </lineage>
</organism>
<dbReference type="SUPFAM" id="SSF47413">
    <property type="entry name" value="lambda repressor-like DNA-binding domains"/>
    <property type="match status" value="1"/>
</dbReference>
<dbReference type="EMBL" id="FOTW01000004">
    <property type="protein sequence ID" value="SFL41676.1"/>
    <property type="molecule type" value="Genomic_DNA"/>
</dbReference>
<keyword evidence="1" id="KW-0238">DNA-binding</keyword>
<evidence type="ECO:0000256" key="1">
    <source>
        <dbReference type="ARBA" id="ARBA00023125"/>
    </source>
</evidence>
<gene>
    <name evidence="3" type="ORF">SAMN02982985_00018</name>
</gene>
<accession>A0A1I4HJV8</accession>
<dbReference type="GO" id="GO:0003677">
    <property type="term" value="F:DNA binding"/>
    <property type="evidence" value="ECO:0007669"/>
    <property type="project" value="UniProtKB-KW"/>
</dbReference>
<dbReference type="PROSITE" id="PS50943">
    <property type="entry name" value="HTH_CROC1"/>
    <property type="match status" value="1"/>
</dbReference>
<dbReference type="STRING" id="758825.SAMN02982985_00018"/>
<dbReference type="PANTHER" id="PTHR36924">
    <property type="entry name" value="ANTITOXIN HIGA-1"/>
    <property type="match status" value="1"/>
</dbReference>
<dbReference type="NCBIfam" id="TIGR02607">
    <property type="entry name" value="antidote_HigA"/>
    <property type="match status" value="1"/>
</dbReference>
<protein>
    <submittedName>
        <fullName evidence="3">Addiction module antidote protein, HigA family</fullName>
    </submittedName>
</protein>
<dbReference type="CDD" id="cd00093">
    <property type="entry name" value="HTH_XRE"/>
    <property type="match status" value="1"/>
</dbReference>
<evidence type="ECO:0000313" key="3">
    <source>
        <dbReference type="EMBL" id="SFL41676.1"/>
    </source>
</evidence>
<dbReference type="RefSeq" id="WP_217429851.1">
    <property type="nucleotide sequence ID" value="NZ_FOTW01000004.1"/>
</dbReference>
<dbReference type="PANTHER" id="PTHR36924:SF1">
    <property type="entry name" value="ANTITOXIN HIGA-1"/>
    <property type="match status" value="1"/>
</dbReference>
<evidence type="ECO:0000259" key="2">
    <source>
        <dbReference type="PROSITE" id="PS50943"/>
    </source>
</evidence>
<sequence length="97" mass="10344">MITMHPGEYLQVSYMEPHGLTQKDLAASLGVSTAAVSRLLAGKSDLSPEMAVRLQLVFGRSAESWMSMQTSHSLALAKAALDPASVRPIFLGEKDAA</sequence>
<dbReference type="SMART" id="SM00530">
    <property type="entry name" value="HTH_XRE"/>
    <property type="match status" value="1"/>
</dbReference>
<feature type="domain" description="HTH cro/C1-type" evidence="2">
    <location>
        <begin position="18"/>
        <end position="65"/>
    </location>
</feature>
<reference evidence="3 4" key="1">
    <citation type="submission" date="2016-10" db="EMBL/GenBank/DDBJ databases">
        <authorList>
            <person name="de Groot N.N."/>
        </authorList>
    </citation>
    <scope>NUCLEOTIDE SEQUENCE [LARGE SCALE GENOMIC DNA]</scope>
    <source>
        <strain evidence="3 4">ATCC 43154</strain>
    </source>
</reference>
<evidence type="ECO:0000313" key="4">
    <source>
        <dbReference type="Proteomes" id="UP000199470"/>
    </source>
</evidence>
<dbReference type="InterPro" id="IPR013430">
    <property type="entry name" value="Toxin_antidote_HigA"/>
</dbReference>
<dbReference type="Gene3D" id="1.10.260.40">
    <property type="entry name" value="lambda repressor-like DNA-binding domains"/>
    <property type="match status" value="1"/>
</dbReference>
<name>A0A1I4HJV8_9BURK</name>